<reference evidence="1" key="1">
    <citation type="submission" date="2020-03" db="EMBL/GenBank/DDBJ databases">
        <authorList>
            <person name="Weist P."/>
        </authorList>
    </citation>
    <scope>NUCLEOTIDE SEQUENCE</scope>
</reference>
<dbReference type="AlphaFoldDB" id="A0A9N7Y9E6"/>
<evidence type="ECO:0000313" key="2">
    <source>
        <dbReference type="Proteomes" id="UP001153269"/>
    </source>
</evidence>
<accession>A0A9N7Y9E6</accession>
<comment type="caution">
    <text evidence="1">The sequence shown here is derived from an EMBL/GenBank/DDBJ whole genome shotgun (WGS) entry which is preliminary data.</text>
</comment>
<name>A0A9N7Y9E6_PLEPL</name>
<evidence type="ECO:0000313" key="1">
    <source>
        <dbReference type="EMBL" id="CAB1417692.1"/>
    </source>
</evidence>
<gene>
    <name evidence="1" type="ORF">PLEPLA_LOCUS5511</name>
</gene>
<dbReference type="Proteomes" id="UP001153269">
    <property type="component" value="Unassembled WGS sequence"/>
</dbReference>
<sequence length="72" mass="8064">MQDHGECFLCQIGQHGDFPSRTCKPQNLASIQALLLVRLIEDDGLKMVLPQESFSYKDYTCCPPPRGLTLPV</sequence>
<organism evidence="1 2">
    <name type="scientific">Pleuronectes platessa</name>
    <name type="common">European plaice</name>
    <dbReference type="NCBI Taxonomy" id="8262"/>
    <lineage>
        <taxon>Eukaryota</taxon>
        <taxon>Metazoa</taxon>
        <taxon>Chordata</taxon>
        <taxon>Craniata</taxon>
        <taxon>Vertebrata</taxon>
        <taxon>Euteleostomi</taxon>
        <taxon>Actinopterygii</taxon>
        <taxon>Neopterygii</taxon>
        <taxon>Teleostei</taxon>
        <taxon>Neoteleostei</taxon>
        <taxon>Acanthomorphata</taxon>
        <taxon>Carangaria</taxon>
        <taxon>Pleuronectiformes</taxon>
        <taxon>Pleuronectoidei</taxon>
        <taxon>Pleuronectidae</taxon>
        <taxon>Pleuronectes</taxon>
    </lineage>
</organism>
<keyword evidence="2" id="KW-1185">Reference proteome</keyword>
<protein>
    <submittedName>
        <fullName evidence="1">Uncharacterized protein</fullName>
    </submittedName>
</protein>
<proteinExistence type="predicted"/>
<dbReference type="EMBL" id="CADEAL010000279">
    <property type="protein sequence ID" value="CAB1417692.1"/>
    <property type="molecule type" value="Genomic_DNA"/>
</dbReference>